<dbReference type="GO" id="GO:0005509">
    <property type="term" value="F:calcium ion binding"/>
    <property type="evidence" value="ECO:0007669"/>
    <property type="project" value="InterPro"/>
</dbReference>
<feature type="compositionally biased region" description="Basic and acidic residues" evidence="6">
    <location>
        <begin position="575"/>
        <end position="585"/>
    </location>
</feature>
<dbReference type="PANTHER" id="PTHR16172:SF27">
    <property type="entry name" value="FI19426P1"/>
    <property type="match status" value="1"/>
</dbReference>
<evidence type="ECO:0000256" key="4">
    <source>
        <dbReference type="ARBA" id="ARBA00022989"/>
    </source>
</evidence>
<dbReference type="SUPFAM" id="SSF103647">
    <property type="entry name" value="TSP type-3 repeat"/>
    <property type="match status" value="1"/>
</dbReference>
<dbReference type="GO" id="GO:0016020">
    <property type="term" value="C:membrane"/>
    <property type="evidence" value="ECO:0007669"/>
    <property type="project" value="UniProtKB-SubCell"/>
</dbReference>
<feature type="compositionally biased region" description="Acidic residues" evidence="6">
    <location>
        <begin position="422"/>
        <end position="457"/>
    </location>
</feature>
<keyword evidence="10" id="KW-1185">Reference proteome</keyword>
<dbReference type="InterPro" id="IPR028974">
    <property type="entry name" value="TSP_type-3_rpt"/>
</dbReference>
<feature type="region of interest" description="Disordered" evidence="6">
    <location>
        <begin position="184"/>
        <end position="692"/>
    </location>
</feature>
<dbReference type="STRING" id="7168.A0A182N3L3"/>
<feature type="transmembrane region" description="Helical" evidence="7">
    <location>
        <begin position="960"/>
        <end position="979"/>
    </location>
</feature>
<evidence type="ECO:0000256" key="2">
    <source>
        <dbReference type="ARBA" id="ARBA00005241"/>
    </source>
</evidence>
<feature type="transmembrane region" description="Helical" evidence="7">
    <location>
        <begin position="53"/>
        <end position="74"/>
    </location>
</feature>
<dbReference type="Gene3D" id="1.20.1250.20">
    <property type="entry name" value="MFS general substrate transporter like domains"/>
    <property type="match status" value="1"/>
</dbReference>
<accession>A0A182N3L3</accession>
<feature type="transmembrane region" description="Helical" evidence="7">
    <location>
        <begin position="838"/>
        <end position="854"/>
    </location>
</feature>
<protein>
    <recommendedName>
        <fullName evidence="8">Major facilitator superfamily associated domain-containing protein</fullName>
    </recommendedName>
</protein>
<keyword evidence="3 7" id="KW-0812">Transmembrane</keyword>
<dbReference type="Gene3D" id="4.10.1080.10">
    <property type="entry name" value="TSP type-3 repeat"/>
    <property type="match status" value="2"/>
</dbReference>
<dbReference type="InterPro" id="IPR051717">
    <property type="entry name" value="MFS_MFSD6"/>
</dbReference>
<feature type="compositionally biased region" description="Acidic residues" evidence="6">
    <location>
        <begin position="309"/>
        <end position="343"/>
    </location>
</feature>
<organism evidence="9 10">
    <name type="scientific">Anopheles dirus</name>
    <dbReference type="NCBI Taxonomy" id="7168"/>
    <lineage>
        <taxon>Eukaryota</taxon>
        <taxon>Metazoa</taxon>
        <taxon>Ecdysozoa</taxon>
        <taxon>Arthropoda</taxon>
        <taxon>Hexapoda</taxon>
        <taxon>Insecta</taxon>
        <taxon>Pterygota</taxon>
        <taxon>Neoptera</taxon>
        <taxon>Endopterygota</taxon>
        <taxon>Diptera</taxon>
        <taxon>Nematocera</taxon>
        <taxon>Culicoidea</taxon>
        <taxon>Culicidae</taxon>
        <taxon>Anophelinae</taxon>
        <taxon>Anopheles</taxon>
    </lineage>
</organism>
<evidence type="ECO:0000256" key="7">
    <source>
        <dbReference type="SAM" id="Phobius"/>
    </source>
</evidence>
<dbReference type="PANTHER" id="PTHR16172">
    <property type="entry name" value="MAJOR FACILITATOR SUPERFAMILY DOMAIN-CONTAINING PROTEIN 6-LIKE"/>
    <property type="match status" value="1"/>
</dbReference>
<evidence type="ECO:0000313" key="9">
    <source>
        <dbReference type="EnsemblMetazoa" id="ADIR002225-PA"/>
    </source>
</evidence>
<feature type="compositionally biased region" description="Acidic residues" evidence="6">
    <location>
        <begin position="586"/>
        <end position="627"/>
    </location>
</feature>
<evidence type="ECO:0000259" key="8">
    <source>
        <dbReference type="Pfam" id="PF12832"/>
    </source>
</evidence>
<feature type="transmembrane region" description="Helical" evidence="7">
    <location>
        <begin position="12"/>
        <end position="33"/>
    </location>
</feature>
<feature type="transmembrane region" description="Helical" evidence="7">
    <location>
        <begin position="912"/>
        <end position="929"/>
    </location>
</feature>
<feature type="compositionally biased region" description="Basic and acidic residues" evidence="6">
    <location>
        <begin position="629"/>
        <end position="642"/>
    </location>
</feature>
<feature type="transmembrane region" description="Helical" evidence="7">
    <location>
        <begin position="86"/>
        <end position="106"/>
    </location>
</feature>
<dbReference type="VEuPathDB" id="VectorBase:ADIR002225"/>
<comment type="similarity">
    <text evidence="2">Belongs to the major facilitator superfamily. MFSD6 family.</text>
</comment>
<dbReference type="Proteomes" id="UP000075884">
    <property type="component" value="Unassembled WGS sequence"/>
</dbReference>
<proteinExistence type="inferred from homology"/>
<feature type="compositionally biased region" description="Acidic residues" evidence="6">
    <location>
        <begin position="215"/>
        <end position="230"/>
    </location>
</feature>
<dbReference type="EnsemblMetazoa" id="ADIR002225-RA">
    <property type="protein sequence ID" value="ADIR002225-PA"/>
    <property type="gene ID" value="ADIR002225"/>
</dbReference>
<dbReference type="PROSITE" id="PS51257">
    <property type="entry name" value="PROKAR_LIPOPROTEIN"/>
    <property type="match status" value="1"/>
</dbReference>
<comment type="subcellular location">
    <subcellularLocation>
        <location evidence="1">Membrane</location>
        <topology evidence="1">Multi-pass membrane protein</topology>
    </subcellularLocation>
</comment>
<feature type="transmembrane region" description="Helical" evidence="7">
    <location>
        <begin position="860"/>
        <end position="879"/>
    </location>
</feature>
<dbReference type="Pfam" id="PF12832">
    <property type="entry name" value="MFS_1_like"/>
    <property type="match status" value="1"/>
</dbReference>
<evidence type="ECO:0000256" key="3">
    <source>
        <dbReference type="ARBA" id="ARBA00022692"/>
    </source>
</evidence>
<keyword evidence="5 7" id="KW-0472">Membrane</keyword>
<feature type="compositionally biased region" description="Acidic residues" evidence="6">
    <location>
        <begin position="527"/>
        <end position="570"/>
    </location>
</feature>
<evidence type="ECO:0000313" key="10">
    <source>
        <dbReference type="Proteomes" id="UP000075884"/>
    </source>
</evidence>
<feature type="compositionally biased region" description="Acidic residues" evidence="6">
    <location>
        <begin position="252"/>
        <end position="286"/>
    </location>
</feature>
<feature type="compositionally biased region" description="Acidic residues" evidence="6">
    <location>
        <begin position="651"/>
        <end position="691"/>
    </location>
</feature>
<evidence type="ECO:0000256" key="1">
    <source>
        <dbReference type="ARBA" id="ARBA00004141"/>
    </source>
</evidence>
<feature type="domain" description="Major facilitator superfamily associated" evidence="8">
    <location>
        <begin position="13"/>
        <end position="1069"/>
    </location>
</feature>
<feature type="transmembrane region" description="Helical" evidence="7">
    <location>
        <begin position="1048"/>
        <end position="1070"/>
    </location>
</feature>
<feature type="transmembrane region" description="Helical" evidence="7">
    <location>
        <begin position="1082"/>
        <end position="1101"/>
    </location>
</feature>
<keyword evidence="4 7" id="KW-1133">Transmembrane helix</keyword>
<feature type="compositionally biased region" description="Acidic residues" evidence="6">
    <location>
        <begin position="357"/>
        <end position="400"/>
    </location>
</feature>
<dbReference type="SUPFAM" id="SSF103473">
    <property type="entry name" value="MFS general substrate transporter"/>
    <property type="match status" value="2"/>
</dbReference>
<name>A0A182N3L3_9DIPT</name>
<feature type="transmembrane region" description="Helical" evidence="7">
    <location>
        <begin position="991"/>
        <end position="1014"/>
    </location>
</feature>
<evidence type="ECO:0000256" key="5">
    <source>
        <dbReference type="ARBA" id="ARBA00023136"/>
    </source>
</evidence>
<feature type="transmembrane region" description="Helical" evidence="7">
    <location>
        <begin position="1020"/>
        <end position="1041"/>
    </location>
</feature>
<evidence type="ECO:0000256" key="6">
    <source>
        <dbReference type="SAM" id="MobiDB-lite"/>
    </source>
</evidence>
<reference evidence="10" key="1">
    <citation type="submission" date="2013-03" db="EMBL/GenBank/DDBJ databases">
        <title>The Genome Sequence of Anopheles dirus WRAIR2.</title>
        <authorList>
            <consortium name="The Broad Institute Genomics Platform"/>
            <person name="Neafsey D.E."/>
            <person name="Walton C."/>
            <person name="Walker B."/>
            <person name="Young S.K."/>
            <person name="Zeng Q."/>
            <person name="Gargeya S."/>
            <person name="Fitzgerald M."/>
            <person name="Haas B."/>
            <person name="Abouelleil A."/>
            <person name="Allen A.W."/>
            <person name="Alvarado L."/>
            <person name="Arachchi H.M."/>
            <person name="Berlin A.M."/>
            <person name="Chapman S.B."/>
            <person name="Gainer-Dewar J."/>
            <person name="Goldberg J."/>
            <person name="Griggs A."/>
            <person name="Gujja S."/>
            <person name="Hansen M."/>
            <person name="Howarth C."/>
            <person name="Imamovic A."/>
            <person name="Ireland A."/>
            <person name="Larimer J."/>
            <person name="McCowan C."/>
            <person name="Murphy C."/>
            <person name="Pearson M."/>
            <person name="Poon T.W."/>
            <person name="Priest M."/>
            <person name="Roberts A."/>
            <person name="Saif S."/>
            <person name="Shea T."/>
            <person name="Sisk P."/>
            <person name="Sykes S."/>
            <person name="Wortman J."/>
            <person name="Nusbaum C."/>
            <person name="Birren B."/>
        </authorList>
    </citation>
    <scope>NUCLEOTIDE SEQUENCE [LARGE SCALE GENOMIC DNA]</scope>
    <source>
        <strain evidence="10">WRAIR2</strain>
    </source>
</reference>
<feature type="transmembrane region" description="Helical" evidence="7">
    <location>
        <begin position="807"/>
        <end position="826"/>
    </location>
</feature>
<reference evidence="9" key="2">
    <citation type="submission" date="2020-05" db="UniProtKB">
        <authorList>
            <consortium name="EnsemblMetazoa"/>
        </authorList>
    </citation>
    <scope>IDENTIFICATION</scope>
    <source>
        <strain evidence="9">WRAIR2</strain>
    </source>
</reference>
<dbReference type="InterPro" id="IPR036259">
    <property type="entry name" value="MFS_trans_sf"/>
</dbReference>
<sequence length="1134" mass="123078">MEEKPLFEGKHCLSLKCVLFLFYGGLGCIYPFLQSNMAQKGFAYNEIYSISVIIPLAALLGPLVFALLVDKWAIGNAFAYGKRLRILTAVTILASMVLYVLLMFAVSRTPPPEICAPQVSFQCNHNGAYVVQEKCAGDGICHEWTKGKSGLLSLENCTYGCQKSDQFESTCYARHAKSAEQLARLREQEDEQEDDDGAVLDLGSGHSPFERDSDGDGIPDSLDTDDDNDGIPDARDPDSSNDLDGDGIPNELDPDDDNDGIPDDKDDDDDGDGIPDDQDVDDDNDGIPDTLEGRTKSNDLDGDGIPNDQDPDDDNDGVPDTEDDDDDGDGIPDDKDVDDDNDGIPDALEGKARTNDLDGDGIPDDQDADDDNDGIPDAEDDDDDNDGIPDAEDVDDDNDGIPDALESTPRSNDLDGDGIPNELDDDDDNDGIPDAEDPDDDNDGIADDQDVDDDNDGIPDALEGKAKLNDLDGDGIPNDLDTDDDNDGIPDAEDADDDNDGIPDDQDGDDDNDGVPDAQDRSNSNDLDGDGVPDAEDDDDDNDGVPDAEDSDDDNDGIPDADDPDDDNDGIPDALEGRPVTHDLDGDGIPDDEDPDDDNDGVPDTEDDDDDGDGIPDAEDVDDDNDGILDIHDPGQRSKNDLDGDGISNDADTDDDNDGIPDDQDGDDDNDGIPDAEDDDDDNDGVPDSEETVVVPSAIVCTADDEAETCHTYSGGIMQVKGIFNARDKEDKGDECSYPLVRFRCPVNEAWVKPAGCKQVVQCDIADPYEDSESFLYGTTCDGDEDNDGDDDEGDSTFYYYLSIRSLLDFFLLSGLTLLNTIIVIVTRDPAVSGVADFGRQLVWGAVGWIVFFNDDFEQPYMLFVLLYTTAAVILLSPLQMDLSPAEEWWQLRTVPQKLVSVPACRKYLRRCWLPFLAAIGLGALWSVIDAIDESHMTNLPTDVTDGDDPQQQSSVFHTIVRTVLLAGDLLAIPVLIYSRRLIEVFGTCRILVGAFLSLVVRFILLAILDYALWDVVEDWLLPTTLGLTWVTLVLHFRALLPRKVSALAQALPVMAHFGFGRFFGALIGIEHHYQRLENDYEIVAGVLFGLTIISIVLYRYREIVLGYLGQYIPALKPGAANGAAAKVKGETNV</sequence>
<dbReference type="InterPro" id="IPR024989">
    <property type="entry name" value="MFS_assoc_dom"/>
</dbReference>
<feature type="compositionally biased region" description="Acidic residues" evidence="6">
    <location>
        <begin position="188"/>
        <end position="198"/>
    </location>
</feature>
<dbReference type="AlphaFoldDB" id="A0A182N3L3"/>
<feature type="compositionally biased region" description="Acidic residues" evidence="6">
    <location>
        <begin position="480"/>
        <end position="514"/>
    </location>
</feature>